<evidence type="ECO:0000256" key="2">
    <source>
        <dbReference type="ARBA" id="ARBA00022438"/>
    </source>
</evidence>
<evidence type="ECO:0000256" key="4">
    <source>
        <dbReference type="ARBA" id="ARBA00022729"/>
    </source>
</evidence>
<dbReference type="eggNOG" id="COG3591">
    <property type="taxonomic scope" value="Bacteria"/>
</dbReference>
<evidence type="ECO:0000256" key="6">
    <source>
        <dbReference type="RuleBase" id="RU366067"/>
    </source>
</evidence>
<keyword evidence="5 6" id="KW-0378">Hydrolase</keyword>
<protein>
    <recommendedName>
        <fullName evidence="6">Dipeptidyl-peptidase</fullName>
        <ecNumber evidence="6">3.4.14.-</ecNumber>
    </recommendedName>
</protein>
<dbReference type="PANTHER" id="PTHR38469">
    <property type="entry name" value="PERIPLASMIC PEPTIDASE SUBFAMILY S1B"/>
    <property type="match status" value="1"/>
</dbReference>
<evidence type="ECO:0000256" key="3">
    <source>
        <dbReference type="ARBA" id="ARBA00022670"/>
    </source>
</evidence>
<evidence type="ECO:0000313" key="8">
    <source>
        <dbReference type="Proteomes" id="UP000002402"/>
    </source>
</evidence>
<dbReference type="OrthoDB" id="9805367at2"/>
<dbReference type="InterPro" id="IPR019500">
    <property type="entry name" value="Pep_S46"/>
</dbReference>
<comment type="function">
    <text evidence="6">Catalyzes the removal of dipeptides from the N-terminus of oligopeptides.</text>
</comment>
<keyword evidence="3 6" id="KW-0645">Protease</keyword>
<dbReference type="EnsemblBacteria" id="ABF92735">
    <property type="protein sequence ID" value="ABF92735"/>
    <property type="gene ID" value="MXAN_3774"/>
</dbReference>
<dbReference type="GO" id="GO:0008239">
    <property type="term" value="F:dipeptidyl-peptidase activity"/>
    <property type="evidence" value="ECO:0007669"/>
    <property type="project" value="UniProtKB-UniRule"/>
</dbReference>
<dbReference type="HOGENOM" id="CLU_013776_0_0_7"/>
<dbReference type="EMBL" id="CP000113">
    <property type="protein sequence ID" value="ABF92735.1"/>
    <property type="molecule type" value="Genomic_DNA"/>
</dbReference>
<dbReference type="InterPro" id="IPR043504">
    <property type="entry name" value="Peptidase_S1_PA_chymotrypsin"/>
</dbReference>
<keyword evidence="8" id="KW-1185">Reference proteome</keyword>
<keyword evidence="6" id="KW-0720">Serine protease</keyword>
<reference evidence="7 8" key="1">
    <citation type="journal article" date="2006" name="Proc. Natl. Acad. Sci. U.S.A.">
        <title>Evolution of sensory complexity recorded in a myxobacterial genome.</title>
        <authorList>
            <person name="Goldman B.S."/>
            <person name="Nierman W.C."/>
            <person name="Kaiser D."/>
            <person name="Slater S.C."/>
            <person name="Durkin A.S."/>
            <person name="Eisen J.A."/>
            <person name="Ronning C.M."/>
            <person name="Barbazuk W.B."/>
            <person name="Blanchard M."/>
            <person name="Field C."/>
            <person name="Halling C."/>
            <person name="Hinkle G."/>
            <person name="Iartchuk O."/>
            <person name="Kim H.S."/>
            <person name="Mackenzie C."/>
            <person name="Madupu R."/>
            <person name="Miller N."/>
            <person name="Shvartsbeyn A."/>
            <person name="Sullivan S.A."/>
            <person name="Vaudin M."/>
            <person name="Wiegand R."/>
            <person name="Kaplan H.B."/>
        </authorList>
    </citation>
    <scope>NUCLEOTIDE SEQUENCE [LARGE SCALE GENOMIC DNA]</scope>
    <source>
        <strain evidence="8">DK1622</strain>
    </source>
</reference>
<evidence type="ECO:0000313" key="7">
    <source>
        <dbReference type="EMBL" id="ABF92735.1"/>
    </source>
</evidence>
<gene>
    <name evidence="7" type="ordered locus">MXAN_3774</name>
</gene>
<dbReference type="GO" id="GO:0043171">
    <property type="term" value="P:peptide catabolic process"/>
    <property type="evidence" value="ECO:0007669"/>
    <property type="project" value="UniProtKB-UniRule"/>
</dbReference>
<dbReference type="PANTHER" id="PTHR38469:SF1">
    <property type="entry name" value="PERIPLASMIC PEPTIDASE SUBFAMILY S1B"/>
    <property type="match status" value="1"/>
</dbReference>
<evidence type="ECO:0000256" key="1">
    <source>
        <dbReference type="ARBA" id="ARBA00010491"/>
    </source>
</evidence>
<dbReference type="KEGG" id="mxa:MXAN_3774"/>
<keyword evidence="2 6" id="KW-0031">Aminopeptidase</keyword>
<proteinExistence type="inferred from homology"/>
<dbReference type="GO" id="GO:0006508">
    <property type="term" value="P:proteolysis"/>
    <property type="evidence" value="ECO:0007669"/>
    <property type="project" value="UniProtKB-KW"/>
</dbReference>
<dbReference type="Proteomes" id="UP000002402">
    <property type="component" value="Chromosome"/>
</dbReference>
<dbReference type="EC" id="3.4.14.-" evidence="6"/>
<dbReference type="InterPro" id="IPR009003">
    <property type="entry name" value="Peptidase_S1_PA"/>
</dbReference>
<dbReference type="SUPFAM" id="SSF103657">
    <property type="entry name" value="BAR/IMD domain-like"/>
    <property type="match status" value="1"/>
</dbReference>
<feature type="chain" id="PRO_5023101611" description="Dipeptidyl-peptidase" evidence="6">
    <location>
        <begin position="36"/>
        <end position="714"/>
    </location>
</feature>
<dbReference type="InterPro" id="IPR027267">
    <property type="entry name" value="AH/BAR_dom_sf"/>
</dbReference>
<organism evidence="7 8">
    <name type="scientific">Myxococcus xanthus (strain DK1622)</name>
    <dbReference type="NCBI Taxonomy" id="246197"/>
    <lineage>
        <taxon>Bacteria</taxon>
        <taxon>Pseudomonadati</taxon>
        <taxon>Myxococcota</taxon>
        <taxon>Myxococcia</taxon>
        <taxon>Myxococcales</taxon>
        <taxon>Cystobacterineae</taxon>
        <taxon>Myxococcaceae</taxon>
        <taxon>Myxococcus</taxon>
    </lineage>
</organism>
<comment type="similarity">
    <text evidence="1 6">Belongs to the peptidase S46 family.</text>
</comment>
<dbReference type="GO" id="GO:0070009">
    <property type="term" value="F:serine-type aminopeptidase activity"/>
    <property type="evidence" value="ECO:0007669"/>
    <property type="project" value="UniProtKB-UniRule"/>
</dbReference>
<sequence length="714" mass="78851">MSFPQNRDTHGPGKDRFMKRLFVIATLLGAAPAMADEGMWTYNNFPSAKVKEKYGFEPSQQWLDNVRLSSARLAGGCSASFVSANGLVMTNHHCARGCIDQLSTAKKDYIANGFYAKAQGEETQCPAMEINQLVKITDVTETLNKATQGLTGKKYADTLKAKMSELEQACSAGNAKARCDVVTLYQGGQYNLYEYKRFQDVRLVMAPEHAIAFFGGDPDNFEFPRYDLDVTFLRVYEDGKPATTNNFFKWSDKGAQEGELTFISGHPGRTSRGLTIAELEFQRDVVLPKTLMTLSEMRGMLTEFGRRGAEQRRISTNLLFGVENSVKALKGRHEALLDKTFFAQKVAAEQDLRKKVEANPEMKKKYAAAWDEIAKAQAQLRNIRQDLTFMENGGGLSSTLFQVARTLVRGAEEFPKANGERLREFNQANVPALEAQLFSPAPVYPELEIARLTFSLTKMREELGSDHPFVKKVLGKESPEKLAARLVKGTKLRDVKARQALYKGGKAAIAASKDPMIQLAVALDPDMRAVRKSYEENVESVIRKNSELVAKSKFEIYGTNQYPDATFSLRLSYGAVKGYSENGKQVSPITQMAGTFEHATGEEPFALPKSWLKNEKALDGTTPMNFVSTNDIIGGNSGSPVINKDAEIVGIVFDGNIQSLGGEYGFDESVNRSVSVHSQAIIESLTKIYGATRLLEELRPGSTKVPPVKASPAK</sequence>
<evidence type="ECO:0000256" key="5">
    <source>
        <dbReference type="ARBA" id="ARBA00022801"/>
    </source>
</evidence>
<accession>Q1D5W7</accession>
<dbReference type="Pfam" id="PF10459">
    <property type="entry name" value="Peptidase_S46"/>
    <property type="match status" value="1"/>
</dbReference>
<name>Q1D5W7_MYXXD</name>
<dbReference type="SUPFAM" id="SSF50494">
    <property type="entry name" value="Trypsin-like serine proteases"/>
    <property type="match status" value="1"/>
</dbReference>
<dbReference type="STRING" id="246197.MXAN_3774"/>
<feature type="signal peptide" evidence="6">
    <location>
        <begin position="1"/>
        <end position="35"/>
    </location>
</feature>
<dbReference type="Gene3D" id="2.40.10.10">
    <property type="entry name" value="Trypsin-like serine proteases"/>
    <property type="match status" value="1"/>
</dbReference>
<dbReference type="AlphaFoldDB" id="Q1D5W7"/>
<keyword evidence="4 6" id="KW-0732">Signal</keyword>